<comment type="caution">
    <text evidence="1">The sequence shown here is derived from an EMBL/GenBank/DDBJ whole genome shotgun (WGS) entry which is preliminary data.</text>
</comment>
<dbReference type="InterPro" id="IPR038058">
    <property type="entry name" value="PhnH-like_sp"/>
</dbReference>
<keyword evidence="1" id="KW-0456">Lyase</keyword>
<dbReference type="GO" id="GO:0019634">
    <property type="term" value="P:organic phosphonate metabolic process"/>
    <property type="evidence" value="ECO:0007669"/>
    <property type="project" value="InterPro"/>
</dbReference>
<dbReference type="GO" id="GO:0016829">
    <property type="term" value="F:lyase activity"/>
    <property type="evidence" value="ECO:0007669"/>
    <property type="project" value="UniProtKB-KW"/>
</dbReference>
<sequence length="204" mass="21786">MQTRASEQTIEGGLVDPVMELQAGFRAIMGAMAQPGTVHRSDTSAKPPLPLTPLAALAALTLCDYDTTLWLDADLDTQVVRAWLGFHCGTSIVDDKALADFVLTGDAMQLSDLAAFAPGEQEFPDRSATLIVQVPSLSGGQHLRLNGPGIRTFSTASPKGLPENFVAQWEGNNARFPLGVDLILCGPEGFLSIPRTTRINLLEV</sequence>
<dbReference type="Gene3D" id="3.40.50.11310">
    <property type="entry name" value="Bacterial phosphonate metabolism protein PhnH"/>
    <property type="match status" value="1"/>
</dbReference>
<dbReference type="InterPro" id="IPR008772">
    <property type="entry name" value="Phosphonate_metab_PhnH"/>
</dbReference>
<dbReference type="PIRSF" id="PIRSF020680">
    <property type="entry name" value="PhnH"/>
    <property type="match status" value="1"/>
</dbReference>
<evidence type="ECO:0000313" key="2">
    <source>
        <dbReference type="Proteomes" id="UP000641137"/>
    </source>
</evidence>
<dbReference type="AlphaFoldDB" id="A0A8J3DL75"/>
<protein>
    <submittedName>
        <fullName evidence="1">Carbon-phosphorus lyase subunit PhnH</fullName>
    </submittedName>
</protein>
<keyword evidence="2" id="KW-1185">Reference proteome</keyword>
<dbReference type="Pfam" id="PF05845">
    <property type="entry name" value="PhnH"/>
    <property type="match status" value="1"/>
</dbReference>
<dbReference type="Proteomes" id="UP000641137">
    <property type="component" value="Unassembled WGS sequence"/>
</dbReference>
<dbReference type="EMBL" id="BMZO01000003">
    <property type="protein sequence ID" value="GHC66846.1"/>
    <property type="molecule type" value="Genomic_DNA"/>
</dbReference>
<dbReference type="RefSeq" id="WP_189488596.1">
    <property type="nucleotide sequence ID" value="NZ_BMZO01000003.1"/>
</dbReference>
<dbReference type="NCBIfam" id="TIGR03292">
    <property type="entry name" value="PhnH_redo"/>
    <property type="match status" value="1"/>
</dbReference>
<organism evidence="1 2">
    <name type="scientific">Limoniibacter endophyticus</name>
    <dbReference type="NCBI Taxonomy" id="1565040"/>
    <lineage>
        <taxon>Bacteria</taxon>
        <taxon>Pseudomonadati</taxon>
        <taxon>Pseudomonadota</taxon>
        <taxon>Alphaproteobacteria</taxon>
        <taxon>Hyphomicrobiales</taxon>
        <taxon>Bartonellaceae</taxon>
        <taxon>Limoniibacter</taxon>
    </lineage>
</organism>
<dbReference type="SUPFAM" id="SSF159709">
    <property type="entry name" value="PhnH-like"/>
    <property type="match status" value="1"/>
</dbReference>
<reference evidence="1" key="2">
    <citation type="submission" date="2020-09" db="EMBL/GenBank/DDBJ databases">
        <authorList>
            <person name="Sun Q."/>
            <person name="Kim S."/>
        </authorList>
    </citation>
    <scope>NUCLEOTIDE SEQUENCE</scope>
    <source>
        <strain evidence="1">KCTC 42097</strain>
    </source>
</reference>
<evidence type="ECO:0000313" key="1">
    <source>
        <dbReference type="EMBL" id="GHC66846.1"/>
    </source>
</evidence>
<proteinExistence type="predicted"/>
<name>A0A8J3DL75_9HYPH</name>
<accession>A0A8J3DL75</accession>
<gene>
    <name evidence="1" type="ORF">GCM10010136_10310</name>
</gene>
<reference evidence="1" key="1">
    <citation type="journal article" date="2014" name="Int. J. Syst. Evol. Microbiol.">
        <title>Complete genome sequence of Corynebacterium casei LMG S-19264T (=DSM 44701T), isolated from a smear-ripened cheese.</title>
        <authorList>
            <consortium name="US DOE Joint Genome Institute (JGI-PGF)"/>
            <person name="Walter F."/>
            <person name="Albersmeier A."/>
            <person name="Kalinowski J."/>
            <person name="Ruckert C."/>
        </authorList>
    </citation>
    <scope>NUCLEOTIDE SEQUENCE</scope>
    <source>
        <strain evidence="1">KCTC 42097</strain>
    </source>
</reference>